<accession>A0A426TGY1</accession>
<proteinExistence type="predicted"/>
<keyword evidence="1" id="KW-1133">Transmembrane helix</keyword>
<sequence>MTPQIETTPFWQTLDFWNFVIAVLALLAAFYSIWYTRQRDKTTLEIIDTWYETPEGNPFFIGFTIFNNSSTAVRLTNVELLNLNGTPASVLKEYEYESPNKDKYLSPAMYYDPFHQNSPFDREEIIPANADTSFKYYLNPFSPEMRIKVTADRPIHRWSKTKIFSVHFVKTD</sequence>
<reference evidence="2 3" key="2">
    <citation type="submission" date="2018-12" db="EMBL/GenBank/DDBJ databases">
        <title>Whole-genome sequences of fifteen clinical Streptococcus suis strains isolated from pigs between 2006 and 2018.</title>
        <authorList>
            <person name="Stevens M.J.A."/>
            <person name="Cernela N."/>
            <person name="Spoerry Serrano N."/>
            <person name="Schmitt S."/>
            <person name="Schrenzel J."/>
            <person name="Stephan R."/>
        </authorList>
    </citation>
    <scope>NUCLEOTIDE SEQUENCE [LARGE SCALE GENOMIC DNA]</scope>
    <source>
        <strain evidence="2 3">PP422</strain>
    </source>
</reference>
<name>A0A426TGY1_STRSU</name>
<evidence type="ECO:0000313" key="2">
    <source>
        <dbReference type="EMBL" id="RRR54281.1"/>
    </source>
</evidence>
<evidence type="ECO:0000313" key="3">
    <source>
        <dbReference type="Proteomes" id="UP000274117"/>
    </source>
</evidence>
<dbReference type="EMBL" id="RSDO01000004">
    <property type="protein sequence ID" value="RRR54281.1"/>
    <property type="molecule type" value="Genomic_DNA"/>
</dbReference>
<protein>
    <submittedName>
        <fullName evidence="2">Uncharacterized protein</fullName>
    </submittedName>
</protein>
<keyword evidence="1" id="KW-0812">Transmembrane</keyword>
<comment type="caution">
    <text evidence="2">The sequence shown here is derived from an EMBL/GenBank/DDBJ whole genome shotgun (WGS) entry which is preliminary data.</text>
</comment>
<dbReference type="AlphaFoldDB" id="A0A426TGY1"/>
<keyword evidence="1" id="KW-0472">Membrane</keyword>
<gene>
    <name evidence="2" type="ORF">EI998_03125</name>
</gene>
<feature type="transmembrane region" description="Helical" evidence="1">
    <location>
        <begin position="16"/>
        <end position="34"/>
    </location>
</feature>
<evidence type="ECO:0000256" key="1">
    <source>
        <dbReference type="SAM" id="Phobius"/>
    </source>
</evidence>
<reference evidence="2 3" key="1">
    <citation type="submission" date="2018-11" db="EMBL/GenBank/DDBJ databases">
        <authorList>
            <person name="Stevens M.J."/>
            <person name="Cernela N."/>
            <person name="Spoerry Serrano N."/>
            <person name="Schmitt S."/>
            <person name="Schrenzel J."/>
            <person name="Stephan R."/>
        </authorList>
    </citation>
    <scope>NUCLEOTIDE SEQUENCE [LARGE SCALE GENOMIC DNA]</scope>
    <source>
        <strain evidence="2 3">PP422</strain>
    </source>
</reference>
<dbReference type="Proteomes" id="UP000274117">
    <property type="component" value="Unassembled WGS sequence"/>
</dbReference>
<organism evidence="2 3">
    <name type="scientific">Streptococcus suis</name>
    <dbReference type="NCBI Taxonomy" id="1307"/>
    <lineage>
        <taxon>Bacteria</taxon>
        <taxon>Bacillati</taxon>
        <taxon>Bacillota</taxon>
        <taxon>Bacilli</taxon>
        <taxon>Lactobacillales</taxon>
        <taxon>Streptococcaceae</taxon>
        <taxon>Streptococcus</taxon>
    </lineage>
</organism>